<evidence type="ECO:0000256" key="2">
    <source>
        <dbReference type="SAM" id="SignalP"/>
    </source>
</evidence>
<feature type="compositionally biased region" description="Gly residues" evidence="1">
    <location>
        <begin position="202"/>
        <end position="211"/>
    </location>
</feature>
<evidence type="ECO:0000313" key="4">
    <source>
        <dbReference type="Proteomes" id="UP001303115"/>
    </source>
</evidence>
<keyword evidence="4" id="KW-1185">Reference proteome</keyword>
<comment type="caution">
    <text evidence="3">The sequence shown here is derived from an EMBL/GenBank/DDBJ whole genome shotgun (WGS) entry which is preliminary data.</text>
</comment>
<feature type="chain" id="PRO_5043007593" evidence="2">
    <location>
        <begin position="22"/>
        <end position="383"/>
    </location>
</feature>
<evidence type="ECO:0000313" key="3">
    <source>
        <dbReference type="EMBL" id="KAK4043485.1"/>
    </source>
</evidence>
<organism evidence="3 4">
    <name type="scientific">Parachaetomium inaequale</name>
    <dbReference type="NCBI Taxonomy" id="2588326"/>
    <lineage>
        <taxon>Eukaryota</taxon>
        <taxon>Fungi</taxon>
        <taxon>Dikarya</taxon>
        <taxon>Ascomycota</taxon>
        <taxon>Pezizomycotina</taxon>
        <taxon>Sordariomycetes</taxon>
        <taxon>Sordariomycetidae</taxon>
        <taxon>Sordariales</taxon>
        <taxon>Chaetomiaceae</taxon>
        <taxon>Parachaetomium</taxon>
    </lineage>
</organism>
<dbReference type="EMBL" id="MU854327">
    <property type="protein sequence ID" value="KAK4043485.1"/>
    <property type="molecule type" value="Genomic_DNA"/>
</dbReference>
<keyword evidence="2" id="KW-0732">Signal</keyword>
<name>A0AAN6PNU2_9PEZI</name>
<feature type="signal peptide" evidence="2">
    <location>
        <begin position="1"/>
        <end position="21"/>
    </location>
</feature>
<dbReference type="InterPro" id="IPR015915">
    <property type="entry name" value="Kelch-typ_b-propeller"/>
</dbReference>
<gene>
    <name evidence="3" type="ORF">C8A01DRAFT_43610</name>
</gene>
<dbReference type="SUPFAM" id="SSF117281">
    <property type="entry name" value="Kelch motif"/>
    <property type="match status" value="1"/>
</dbReference>
<feature type="region of interest" description="Disordered" evidence="1">
    <location>
        <begin position="188"/>
        <end position="220"/>
    </location>
</feature>
<dbReference type="AlphaFoldDB" id="A0AAN6PNU2"/>
<proteinExistence type="predicted"/>
<reference evidence="4" key="1">
    <citation type="journal article" date="2023" name="Mol. Phylogenet. Evol.">
        <title>Genome-scale phylogeny and comparative genomics of the fungal order Sordariales.</title>
        <authorList>
            <person name="Hensen N."/>
            <person name="Bonometti L."/>
            <person name="Westerberg I."/>
            <person name="Brannstrom I.O."/>
            <person name="Guillou S."/>
            <person name="Cros-Aarteil S."/>
            <person name="Calhoun S."/>
            <person name="Haridas S."/>
            <person name="Kuo A."/>
            <person name="Mondo S."/>
            <person name="Pangilinan J."/>
            <person name="Riley R."/>
            <person name="LaButti K."/>
            <person name="Andreopoulos B."/>
            <person name="Lipzen A."/>
            <person name="Chen C."/>
            <person name="Yan M."/>
            <person name="Daum C."/>
            <person name="Ng V."/>
            <person name="Clum A."/>
            <person name="Steindorff A."/>
            <person name="Ohm R.A."/>
            <person name="Martin F."/>
            <person name="Silar P."/>
            <person name="Natvig D.O."/>
            <person name="Lalanne C."/>
            <person name="Gautier V."/>
            <person name="Ament-Velasquez S.L."/>
            <person name="Kruys A."/>
            <person name="Hutchinson M.I."/>
            <person name="Powell A.J."/>
            <person name="Barry K."/>
            <person name="Miller A.N."/>
            <person name="Grigoriev I.V."/>
            <person name="Debuchy R."/>
            <person name="Gladieux P."/>
            <person name="Hiltunen Thoren M."/>
            <person name="Johannesson H."/>
        </authorList>
    </citation>
    <scope>NUCLEOTIDE SEQUENCE [LARGE SCALE GENOMIC DNA]</scope>
    <source>
        <strain evidence="4">CBS 284.82</strain>
    </source>
</reference>
<evidence type="ECO:0000256" key="1">
    <source>
        <dbReference type="SAM" id="MobiDB-lite"/>
    </source>
</evidence>
<protein>
    <submittedName>
        <fullName evidence="3">Uncharacterized protein</fullName>
    </submittedName>
</protein>
<dbReference type="Proteomes" id="UP001303115">
    <property type="component" value="Unassembled WGS sequence"/>
</dbReference>
<sequence length="383" mass="41153">MYQKSCLILLMLAFADTVSHSLGPRPLLSSRQADGATDVSAFLRRAYHAWALYTGFAGTNPHFGDQAFSPQGLWSFTPDKSAGGTWTCLNGSTDGWFTSQPRPYQGQVTSGHGYGFFMWGKCQSRETGWCPVLTRTPSSTFITYSISDKKLTNAGAPGPSGRQLPASMGAIYVPNWGNEGVLVAVGGSQEDRREGSNAPGNNGQGNNGQGNNGQSNNGQDSFQTVHVYDVNEQRWYEQKTTGDIPEPRKDFCIAGSPSSNRTHEILVYAGWNGQLGAGAVPYDSAYVLTLPGFYWAKADYAAAHPRHGLSCNAVGGSQILAIGGVDTTQNGSDSYAAGFKTRDPFPRGLAIFDLGTLAWSPSYQANRPLQPPASKIQAYYNAK</sequence>
<accession>A0AAN6PNU2</accession>